<proteinExistence type="predicted"/>
<evidence type="ECO:0000256" key="1">
    <source>
        <dbReference type="ARBA" id="ARBA00022701"/>
    </source>
</evidence>
<protein>
    <submittedName>
        <fullName evidence="7">Uncharacterized protein</fullName>
    </submittedName>
</protein>
<dbReference type="InterPro" id="IPR044986">
    <property type="entry name" value="KIF15/KIN-12"/>
</dbReference>
<keyword evidence="2" id="KW-0547">Nucleotide-binding</keyword>
<reference evidence="7" key="1">
    <citation type="journal article" date="2023" name="bioRxiv">
        <title>Improved chromosome-level genome assembly for marigold (Tagetes erecta).</title>
        <authorList>
            <person name="Jiang F."/>
            <person name="Yuan L."/>
            <person name="Wang S."/>
            <person name="Wang H."/>
            <person name="Xu D."/>
            <person name="Wang A."/>
            <person name="Fan W."/>
        </authorList>
    </citation>
    <scope>NUCLEOTIDE SEQUENCE</scope>
    <source>
        <strain evidence="7">WSJ</strain>
        <tissue evidence="7">Leaf</tissue>
    </source>
</reference>
<accession>A0AAD8KQQ9</accession>
<evidence type="ECO:0000256" key="6">
    <source>
        <dbReference type="SAM" id="Coils"/>
    </source>
</evidence>
<sequence length="75" mass="8660">MDDSNLRLSKFTSGLAKQREDEIQGLKMRLTFREAAIKRLERVASGKISAETHLLKEKEEQLKELEVLCSQVDRN</sequence>
<gene>
    <name evidence="7" type="ORF">QVD17_20868</name>
</gene>
<dbReference type="Proteomes" id="UP001229421">
    <property type="component" value="Unassembled WGS sequence"/>
</dbReference>
<dbReference type="PANTHER" id="PTHR37739">
    <property type="entry name" value="KINESIN-LIKE PROTEIN KIN-12D"/>
    <property type="match status" value="1"/>
</dbReference>
<dbReference type="AlphaFoldDB" id="A0AAD8KQQ9"/>
<evidence type="ECO:0000256" key="3">
    <source>
        <dbReference type="ARBA" id="ARBA00022840"/>
    </source>
</evidence>
<name>A0AAD8KQQ9_TARER</name>
<evidence type="ECO:0000256" key="2">
    <source>
        <dbReference type="ARBA" id="ARBA00022741"/>
    </source>
</evidence>
<evidence type="ECO:0000313" key="7">
    <source>
        <dbReference type="EMBL" id="KAK1425516.1"/>
    </source>
</evidence>
<keyword evidence="1" id="KW-0493">Microtubule</keyword>
<comment type="caution">
    <text evidence="7">The sequence shown here is derived from an EMBL/GenBank/DDBJ whole genome shotgun (WGS) entry which is preliminary data.</text>
</comment>
<keyword evidence="5" id="KW-0505">Motor protein</keyword>
<keyword evidence="3" id="KW-0067">ATP-binding</keyword>
<evidence type="ECO:0000256" key="5">
    <source>
        <dbReference type="ARBA" id="ARBA00023175"/>
    </source>
</evidence>
<dbReference type="EMBL" id="JAUHHV010000005">
    <property type="protein sequence ID" value="KAK1425516.1"/>
    <property type="molecule type" value="Genomic_DNA"/>
</dbReference>
<dbReference type="GO" id="GO:0005874">
    <property type="term" value="C:microtubule"/>
    <property type="evidence" value="ECO:0007669"/>
    <property type="project" value="UniProtKB-KW"/>
</dbReference>
<feature type="coiled-coil region" evidence="6">
    <location>
        <begin position="48"/>
        <end position="75"/>
    </location>
</feature>
<organism evidence="7 8">
    <name type="scientific">Tagetes erecta</name>
    <name type="common">African marigold</name>
    <dbReference type="NCBI Taxonomy" id="13708"/>
    <lineage>
        <taxon>Eukaryota</taxon>
        <taxon>Viridiplantae</taxon>
        <taxon>Streptophyta</taxon>
        <taxon>Embryophyta</taxon>
        <taxon>Tracheophyta</taxon>
        <taxon>Spermatophyta</taxon>
        <taxon>Magnoliopsida</taxon>
        <taxon>eudicotyledons</taxon>
        <taxon>Gunneridae</taxon>
        <taxon>Pentapetalae</taxon>
        <taxon>asterids</taxon>
        <taxon>campanulids</taxon>
        <taxon>Asterales</taxon>
        <taxon>Asteraceae</taxon>
        <taxon>Asteroideae</taxon>
        <taxon>Heliantheae alliance</taxon>
        <taxon>Tageteae</taxon>
        <taxon>Tagetes</taxon>
    </lineage>
</organism>
<keyword evidence="8" id="KW-1185">Reference proteome</keyword>
<evidence type="ECO:0000313" key="8">
    <source>
        <dbReference type="Proteomes" id="UP001229421"/>
    </source>
</evidence>
<keyword evidence="4 6" id="KW-0175">Coiled coil</keyword>
<evidence type="ECO:0000256" key="4">
    <source>
        <dbReference type="ARBA" id="ARBA00023054"/>
    </source>
</evidence>
<dbReference type="GO" id="GO:0005524">
    <property type="term" value="F:ATP binding"/>
    <property type="evidence" value="ECO:0007669"/>
    <property type="project" value="UniProtKB-KW"/>
</dbReference>
<dbReference type="PANTHER" id="PTHR37739:SF14">
    <property type="entry name" value="KINESIN-LIKE PROTEIN KIN-12E"/>
    <property type="match status" value="1"/>
</dbReference>